<dbReference type="EMBL" id="VDCQ01000048">
    <property type="protein sequence ID" value="TNJ63098.1"/>
    <property type="molecule type" value="Genomic_DNA"/>
</dbReference>
<dbReference type="InterPro" id="IPR012341">
    <property type="entry name" value="6hp_glycosidase-like_sf"/>
</dbReference>
<gene>
    <name evidence="2" type="ORF">FE784_27195</name>
</gene>
<evidence type="ECO:0000313" key="2">
    <source>
        <dbReference type="EMBL" id="TNJ63098.1"/>
    </source>
</evidence>
<dbReference type="Gene3D" id="3.40.30.10">
    <property type="entry name" value="Glutaredoxin"/>
    <property type="match status" value="1"/>
</dbReference>
<protein>
    <submittedName>
        <fullName evidence="2">Thioredoxin domain-containing protein</fullName>
    </submittedName>
</protein>
<dbReference type="PANTHER" id="PTHR42899:SF1">
    <property type="entry name" value="SPERMATOGENESIS-ASSOCIATED PROTEIN 20"/>
    <property type="match status" value="1"/>
</dbReference>
<dbReference type="AlphaFoldDB" id="A0A5C4T1W0"/>
<dbReference type="CDD" id="cd02955">
    <property type="entry name" value="SSP411"/>
    <property type="match status" value="1"/>
</dbReference>
<evidence type="ECO:0000313" key="3">
    <source>
        <dbReference type="Proteomes" id="UP000307943"/>
    </source>
</evidence>
<dbReference type="SUPFAM" id="SSF52833">
    <property type="entry name" value="Thioredoxin-like"/>
    <property type="match status" value="1"/>
</dbReference>
<evidence type="ECO:0000259" key="1">
    <source>
        <dbReference type="Pfam" id="PF03190"/>
    </source>
</evidence>
<comment type="caution">
    <text evidence="2">The sequence shown here is derived from an EMBL/GenBank/DDBJ whole genome shotgun (WGS) entry which is preliminary data.</text>
</comment>
<reference evidence="2 3" key="1">
    <citation type="submission" date="2019-05" db="EMBL/GenBank/DDBJ databases">
        <title>We sequenced the genome of Paenibacillus hemerocallicola KCTC 33185 for further insight into its adaptation and study the phylogeny of Paenibacillus.</title>
        <authorList>
            <person name="Narsing Rao M.P."/>
        </authorList>
    </citation>
    <scope>NUCLEOTIDE SEQUENCE [LARGE SCALE GENOMIC DNA]</scope>
    <source>
        <strain evidence="2 3">KCTC 33185</strain>
    </source>
</reference>
<dbReference type="Gene3D" id="1.50.10.10">
    <property type="match status" value="1"/>
</dbReference>
<dbReference type="PANTHER" id="PTHR42899">
    <property type="entry name" value="SPERMATOGENESIS-ASSOCIATED PROTEIN 20"/>
    <property type="match status" value="1"/>
</dbReference>
<keyword evidence="3" id="KW-1185">Reference proteome</keyword>
<feature type="domain" description="Spermatogenesis-associated protein 20-like TRX" evidence="1">
    <location>
        <begin position="7"/>
        <end position="167"/>
    </location>
</feature>
<dbReference type="InterPro" id="IPR036249">
    <property type="entry name" value="Thioredoxin-like_sf"/>
</dbReference>
<dbReference type="Proteomes" id="UP000307943">
    <property type="component" value="Unassembled WGS sequence"/>
</dbReference>
<dbReference type="GO" id="GO:0005975">
    <property type="term" value="P:carbohydrate metabolic process"/>
    <property type="evidence" value="ECO:0007669"/>
    <property type="project" value="InterPro"/>
</dbReference>
<dbReference type="OrthoDB" id="9762614at2"/>
<dbReference type="InterPro" id="IPR024705">
    <property type="entry name" value="Ssp411"/>
</dbReference>
<dbReference type="RefSeq" id="WP_139605404.1">
    <property type="nucleotide sequence ID" value="NZ_VDCQ01000048.1"/>
</dbReference>
<dbReference type="Pfam" id="PF03190">
    <property type="entry name" value="Thioredox_DsbH"/>
    <property type="match status" value="1"/>
</dbReference>
<sequence length="690" mass="78533">MTTQRVPNRLADEKSPYLLQHANNPVDWYPWSVEAFEVAKRDNKPIFLSIGYSTCHWCHVMERESFEDEEVAAILNEHFVSIKVDREERPDVDHLYMSVCQAMTGQGGWPLTVMMTPEKKPFFAGTYFPKNRKYGRYGLTDLLPQLAEKWQEDRTKVEEIGEQIVEETKSRMLSNLEGELSEQSLDRAYRQYAELFDETYGGFGSAPKFPTAHNVSLLLRYYKRTGKAQALEMAEKTLDAMFRGGMYDHIGFGFARYSTDERWLVPHFEKMLYDNALLAIAYLEAYQLTDKPRYAEVAEQIFTYVLRDMTDPEGAFYSAEDADSEGHEGKFYVWEPDEVLEVLGASDGDLFCDLYDITAEGNFEGHSIPNLIGQVEETFAKRKGMAVSELRMKIEACRAKLFAFREERVHPHKDDKILTAWNGLMIAALAKGAKVLGNPAYADAAAKAEAFLWSKLRREDGRLLARYRDGEAAYSGYVDDYAYTIWGHIELYEATFDPAYLRKATGLARDLIRLFWDDEKGGLFFYGHDAEQLLTRMKEIYDGAMPSGNSVAAYNLQRLSKYVYDAGISQKADELLKAFAGAAERYPSGHAMLFTALDFAVSSPMEIVIAGDRSKPETKQMLESVRHRFLPNAVVIFVPNGEEGELVRQTIPLVQDKVSLGGRTTAYVCEHFSCQAPTDDPEELEELLDR</sequence>
<dbReference type="InterPro" id="IPR004879">
    <property type="entry name" value="Ssp411-like_TRX"/>
</dbReference>
<dbReference type="Gene3D" id="1.50.10.20">
    <property type="match status" value="1"/>
</dbReference>
<name>A0A5C4T1W0_9BACL</name>
<dbReference type="PIRSF" id="PIRSF006402">
    <property type="entry name" value="UCP006402_thioredoxin"/>
    <property type="match status" value="1"/>
</dbReference>
<dbReference type="InterPro" id="IPR008928">
    <property type="entry name" value="6-hairpin_glycosidase_sf"/>
</dbReference>
<organism evidence="2 3">
    <name type="scientific">Paenibacillus hemerocallicola</name>
    <dbReference type="NCBI Taxonomy" id="1172614"/>
    <lineage>
        <taxon>Bacteria</taxon>
        <taxon>Bacillati</taxon>
        <taxon>Bacillota</taxon>
        <taxon>Bacilli</taxon>
        <taxon>Bacillales</taxon>
        <taxon>Paenibacillaceae</taxon>
        <taxon>Paenibacillus</taxon>
    </lineage>
</organism>
<dbReference type="SUPFAM" id="SSF48208">
    <property type="entry name" value="Six-hairpin glycosidases"/>
    <property type="match status" value="1"/>
</dbReference>
<accession>A0A5C4T1W0</accession>
<proteinExistence type="predicted"/>